<sequence>MHFGFPIEPGKAQPAAIFLEDFVKDVRGNLDKALDWQRKVEVGQHVLYVDVEAGALTGRHEDTDVVTVTHGRRQLRQIGQLLARVIDDAERSASGHRHLPA</sequence>
<accession>A0ABX1WE21</accession>
<proteinExistence type="predicted"/>
<evidence type="ECO:0000313" key="1">
    <source>
        <dbReference type="EMBL" id="NOD31503.1"/>
    </source>
</evidence>
<dbReference type="RefSeq" id="WP_171363964.1">
    <property type="nucleotide sequence ID" value="NZ_WVQY01000005.1"/>
</dbReference>
<comment type="caution">
    <text evidence="1">The sequence shown here is derived from an EMBL/GenBank/DDBJ whole genome shotgun (WGS) entry which is preliminary data.</text>
</comment>
<evidence type="ECO:0000313" key="2">
    <source>
        <dbReference type="Proteomes" id="UP000599383"/>
    </source>
</evidence>
<dbReference type="EMBL" id="WVQY01000005">
    <property type="protein sequence ID" value="NOD31503.1"/>
    <property type="molecule type" value="Genomic_DNA"/>
</dbReference>
<protein>
    <submittedName>
        <fullName evidence="1">Uncharacterized protein</fullName>
    </submittedName>
</protein>
<organism evidence="1 2">
    <name type="scientific">Ruegeria atlantica</name>
    <dbReference type="NCBI Taxonomy" id="81569"/>
    <lineage>
        <taxon>Bacteria</taxon>
        <taxon>Pseudomonadati</taxon>
        <taxon>Pseudomonadota</taxon>
        <taxon>Alphaproteobacteria</taxon>
        <taxon>Rhodobacterales</taxon>
        <taxon>Roseobacteraceae</taxon>
        <taxon>Ruegeria</taxon>
    </lineage>
</organism>
<name>A0ABX1WE21_9RHOB</name>
<reference evidence="1 2" key="1">
    <citation type="submission" date="2019-12" db="EMBL/GenBank/DDBJ databases">
        <title>Ruegeria JWLKs population differentiation of coral mucus and skeleton niches.</title>
        <authorList>
            <person name="Luo D."/>
        </authorList>
    </citation>
    <scope>NUCLEOTIDE SEQUENCE [LARGE SCALE GENOMIC DNA]</scope>
    <source>
        <strain evidence="1 2">HKCCD6238</strain>
    </source>
</reference>
<dbReference type="Proteomes" id="UP000599383">
    <property type="component" value="Unassembled WGS sequence"/>
</dbReference>
<gene>
    <name evidence="1" type="ORF">GS617_14590</name>
</gene>
<keyword evidence="2" id="KW-1185">Reference proteome</keyword>